<protein>
    <recommendedName>
        <fullName evidence="1">Redox-sensitive transcriptional activator SoxR</fullName>
    </recommendedName>
</protein>
<evidence type="ECO:0000259" key="6">
    <source>
        <dbReference type="PROSITE" id="PS50937"/>
    </source>
</evidence>
<organism evidence="7 8">
    <name type="scientific">Acinetobacter larvae</name>
    <dbReference type="NCBI Taxonomy" id="1789224"/>
    <lineage>
        <taxon>Bacteria</taxon>
        <taxon>Pseudomonadati</taxon>
        <taxon>Pseudomonadota</taxon>
        <taxon>Gammaproteobacteria</taxon>
        <taxon>Moraxellales</taxon>
        <taxon>Moraxellaceae</taxon>
        <taxon>Acinetobacter</taxon>
    </lineage>
</organism>
<accession>A0A1B2M212</accession>
<sequence length="167" mass="18835">MTEKSAAQWLTIGELAVRSGVAVSAIRFYEEKQLIWSVRTTGNQRRYQRAMLRRVAIVKAAQQVGMSLQQIKKAFAILPKNRIASKADWQKMSAQWQQDLDQQILGLLQIRLQLDQCIGCGCLSLAHCPLRNPGDNMGQHSPGAHFQQELLSLLKEKFLVSAADQEF</sequence>
<evidence type="ECO:0000256" key="5">
    <source>
        <dbReference type="ARBA" id="ARBA00023125"/>
    </source>
</evidence>
<reference evidence="7 8" key="1">
    <citation type="submission" date="2016-08" db="EMBL/GenBank/DDBJ databases">
        <authorList>
            <person name="Seilhamer J.J."/>
        </authorList>
    </citation>
    <scope>NUCLEOTIDE SEQUENCE [LARGE SCALE GENOMIC DNA]</scope>
    <source>
        <strain evidence="7 8">BRTC-1</strain>
    </source>
</reference>
<keyword evidence="2" id="KW-0479">Metal-binding</keyword>
<dbReference type="GO" id="GO:0003677">
    <property type="term" value="F:DNA binding"/>
    <property type="evidence" value="ECO:0007669"/>
    <property type="project" value="UniProtKB-KW"/>
</dbReference>
<dbReference type="GO" id="GO:0006979">
    <property type="term" value="P:response to oxidative stress"/>
    <property type="evidence" value="ECO:0007669"/>
    <property type="project" value="InterPro"/>
</dbReference>
<dbReference type="PRINTS" id="PR00040">
    <property type="entry name" value="HTHMERR"/>
</dbReference>
<dbReference type="PANTHER" id="PTHR30204">
    <property type="entry name" value="REDOX-CYCLING DRUG-SENSING TRANSCRIPTIONAL ACTIVATOR SOXR"/>
    <property type="match status" value="1"/>
</dbReference>
<dbReference type="AlphaFoldDB" id="A0A1B2M212"/>
<evidence type="ECO:0000313" key="8">
    <source>
        <dbReference type="Proteomes" id="UP000093391"/>
    </source>
</evidence>
<dbReference type="RefSeq" id="WP_067557058.1">
    <property type="nucleotide sequence ID" value="NZ_CP016895.1"/>
</dbReference>
<dbReference type="SMART" id="SM00422">
    <property type="entry name" value="HTH_MERR"/>
    <property type="match status" value="1"/>
</dbReference>
<dbReference type="CDD" id="cd01110">
    <property type="entry name" value="HTH_SoxR"/>
    <property type="match status" value="1"/>
</dbReference>
<evidence type="ECO:0000313" key="7">
    <source>
        <dbReference type="EMBL" id="AOA59191.1"/>
    </source>
</evidence>
<dbReference type="GO" id="GO:0051537">
    <property type="term" value="F:2 iron, 2 sulfur cluster binding"/>
    <property type="evidence" value="ECO:0007669"/>
    <property type="project" value="UniProtKB-KW"/>
</dbReference>
<evidence type="ECO:0000256" key="1">
    <source>
        <dbReference type="ARBA" id="ARBA00014474"/>
    </source>
</evidence>
<dbReference type="OrthoDB" id="9802944at2"/>
<keyword evidence="8" id="KW-1185">Reference proteome</keyword>
<dbReference type="GO" id="GO:0003700">
    <property type="term" value="F:DNA-binding transcription factor activity"/>
    <property type="evidence" value="ECO:0007669"/>
    <property type="project" value="InterPro"/>
</dbReference>
<dbReference type="PROSITE" id="PS00552">
    <property type="entry name" value="HTH_MERR_1"/>
    <property type="match status" value="1"/>
</dbReference>
<dbReference type="KEGG" id="ala:BFG52_13060"/>
<dbReference type="STRING" id="1789224.BFG52_13060"/>
<dbReference type="InterPro" id="IPR000551">
    <property type="entry name" value="MerR-type_HTH_dom"/>
</dbReference>
<proteinExistence type="predicted"/>
<dbReference type="PROSITE" id="PS50937">
    <property type="entry name" value="HTH_MERR_2"/>
    <property type="match status" value="1"/>
</dbReference>
<keyword evidence="2" id="KW-0001">2Fe-2S</keyword>
<dbReference type="Proteomes" id="UP000093391">
    <property type="component" value="Chromosome"/>
</dbReference>
<keyword evidence="4" id="KW-0411">Iron-sulfur</keyword>
<evidence type="ECO:0000256" key="3">
    <source>
        <dbReference type="ARBA" id="ARBA00023004"/>
    </source>
</evidence>
<dbReference type="PANTHER" id="PTHR30204:SF0">
    <property type="entry name" value="REDOX-SENSITIVE TRANSCRIPTIONAL ACTIVATOR SOXR"/>
    <property type="match status" value="1"/>
</dbReference>
<dbReference type="Pfam" id="PF13411">
    <property type="entry name" value="MerR_1"/>
    <property type="match status" value="1"/>
</dbReference>
<dbReference type="EMBL" id="CP016895">
    <property type="protein sequence ID" value="AOA59191.1"/>
    <property type="molecule type" value="Genomic_DNA"/>
</dbReference>
<name>A0A1B2M212_9GAMM</name>
<dbReference type="SUPFAM" id="SSF46955">
    <property type="entry name" value="Putative DNA-binding domain"/>
    <property type="match status" value="1"/>
</dbReference>
<gene>
    <name evidence="7" type="ORF">BFG52_13060</name>
</gene>
<keyword evidence="5" id="KW-0238">DNA-binding</keyword>
<dbReference type="Gene3D" id="1.10.1660.10">
    <property type="match status" value="1"/>
</dbReference>
<keyword evidence="3" id="KW-0408">Iron</keyword>
<dbReference type="InterPro" id="IPR009061">
    <property type="entry name" value="DNA-bd_dom_put_sf"/>
</dbReference>
<dbReference type="InterPro" id="IPR010211">
    <property type="entry name" value="Redox-sen_tscrpt-act_SoxR"/>
</dbReference>
<dbReference type="InterPro" id="IPR047057">
    <property type="entry name" value="MerR_fam"/>
</dbReference>
<dbReference type="NCBIfam" id="TIGR01950">
    <property type="entry name" value="SoxR"/>
    <property type="match status" value="1"/>
</dbReference>
<evidence type="ECO:0000256" key="4">
    <source>
        <dbReference type="ARBA" id="ARBA00023014"/>
    </source>
</evidence>
<feature type="domain" description="HTH merR-type" evidence="6">
    <location>
        <begin position="9"/>
        <end position="77"/>
    </location>
</feature>
<evidence type="ECO:0000256" key="2">
    <source>
        <dbReference type="ARBA" id="ARBA00022714"/>
    </source>
</evidence>